<evidence type="ECO:0000256" key="1">
    <source>
        <dbReference type="PROSITE-ProRule" id="PRU00221"/>
    </source>
</evidence>
<sequence length="488" mass="53936">MLRRASSAVEKSLWSEKGRAQLQQLFYDVERLVLEFQSPACSALHFSPLSSELRRCFRILIAQDKPQVSRMPVLRPHWSARVLTIDTVASLPSGHPSVEDATSRQVIGVAISPNGTRVVSWEQSGRLHLWDILSGRLVASSRFQAPFTSHCSHGNTVRSEAAITFSSDNTSVLLISHLKIFLWKCSESVDNEDPLLMLSGEEGPALCCALARRNFRDLMVVGRARGISTWQWMWSRWVLSSSKPVSSCTTTVSISPSGQYVMTSECASTTVYLRSADDLAVVRIFPVGTNPLLDLLLCHMFIGDYALVLWSSRQDDGLVATYLEIPRTTLGPVLRRVASLRFKSELQGRPSKLKAVRLDNHLVALEVDKRFYSGNGTILTAWSPEKPLSVGSYARAAVISDEGYHIYIWDPSISAEDYGISWLPNSNPLVPASTSPLPFGPSTFRSGSVSADMTKRDTRGREAATPRVWFRGQNSQDETASQSAGRGT</sequence>
<evidence type="ECO:0000313" key="4">
    <source>
        <dbReference type="Proteomes" id="UP000053558"/>
    </source>
</evidence>
<feature type="repeat" description="WD" evidence="1">
    <location>
        <begin position="99"/>
        <end position="140"/>
    </location>
</feature>
<feature type="compositionally biased region" description="Polar residues" evidence="2">
    <location>
        <begin position="472"/>
        <end position="488"/>
    </location>
</feature>
<evidence type="ECO:0000313" key="3">
    <source>
        <dbReference type="EMBL" id="EIW74688.1"/>
    </source>
</evidence>
<dbReference type="GeneID" id="19209686"/>
<protein>
    <submittedName>
        <fullName evidence="3">Uncharacterized protein</fullName>
    </submittedName>
</protein>
<keyword evidence="4" id="KW-1185">Reference proteome</keyword>
<dbReference type="SUPFAM" id="SSF50978">
    <property type="entry name" value="WD40 repeat-like"/>
    <property type="match status" value="1"/>
</dbReference>
<name>R7SEV2_CONPW</name>
<dbReference type="EMBL" id="JH711591">
    <property type="protein sequence ID" value="EIW74688.1"/>
    <property type="molecule type" value="Genomic_DNA"/>
</dbReference>
<dbReference type="Proteomes" id="UP000053558">
    <property type="component" value="Unassembled WGS sequence"/>
</dbReference>
<dbReference type="PROSITE" id="PS50082">
    <property type="entry name" value="WD_REPEATS_2"/>
    <property type="match status" value="1"/>
</dbReference>
<feature type="region of interest" description="Disordered" evidence="2">
    <location>
        <begin position="441"/>
        <end position="488"/>
    </location>
</feature>
<proteinExistence type="predicted"/>
<organism evidence="3 4">
    <name type="scientific">Coniophora puteana (strain RWD-64-598)</name>
    <name type="common">Brown rot fungus</name>
    <dbReference type="NCBI Taxonomy" id="741705"/>
    <lineage>
        <taxon>Eukaryota</taxon>
        <taxon>Fungi</taxon>
        <taxon>Dikarya</taxon>
        <taxon>Basidiomycota</taxon>
        <taxon>Agaricomycotina</taxon>
        <taxon>Agaricomycetes</taxon>
        <taxon>Agaricomycetidae</taxon>
        <taxon>Boletales</taxon>
        <taxon>Coniophorineae</taxon>
        <taxon>Coniophoraceae</taxon>
        <taxon>Coniophora</taxon>
    </lineage>
</organism>
<keyword evidence="1" id="KW-0853">WD repeat</keyword>
<feature type="compositionally biased region" description="Basic and acidic residues" evidence="2">
    <location>
        <begin position="453"/>
        <end position="464"/>
    </location>
</feature>
<dbReference type="InterPro" id="IPR001680">
    <property type="entry name" value="WD40_rpt"/>
</dbReference>
<dbReference type="eggNOG" id="ENOG502QPZZ">
    <property type="taxonomic scope" value="Eukaryota"/>
</dbReference>
<reference evidence="4" key="1">
    <citation type="journal article" date="2012" name="Science">
        <title>The Paleozoic origin of enzymatic lignin decomposition reconstructed from 31 fungal genomes.</title>
        <authorList>
            <person name="Floudas D."/>
            <person name="Binder M."/>
            <person name="Riley R."/>
            <person name="Barry K."/>
            <person name="Blanchette R.A."/>
            <person name="Henrissat B."/>
            <person name="Martinez A.T."/>
            <person name="Otillar R."/>
            <person name="Spatafora J.W."/>
            <person name="Yadav J.S."/>
            <person name="Aerts A."/>
            <person name="Benoit I."/>
            <person name="Boyd A."/>
            <person name="Carlson A."/>
            <person name="Copeland A."/>
            <person name="Coutinho P.M."/>
            <person name="de Vries R.P."/>
            <person name="Ferreira P."/>
            <person name="Findley K."/>
            <person name="Foster B."/>
            <person name="Gaskell J."/>
            <person name="Glotzer D."/>
            <person name="Gorecki P."/>
            <person name="Heitman J."/>
            <person name="Hesse C."/>
            <person name="Hori C."/>
            <person name="Igarashi K."/>
            <person name="Jurgens J.A."/>
            <person name="Kallen N."/>
            <person name="Kersten P."/>
            <person name="Kohler A."/>
            <person name="Kuees U."/>
            <person name="Kumar T.K.A."/>
            <person name="Kuo A."/>
            <person name="LaButti K."/>
            <person name="Larrondo L.F."/>
            <person name="Lindquist E."/>
            <person name="Ling A."/>
            <person name="Lombard V."/>
            <person name="Lucas S."/>
            <person name="Lundell T."/>
            <person name="Martin R."/>
            <person name="McLaughlin D.J."/>
            <person name="Morgenstern I."/>
            <person name="Morin E."/>
            <person name="Murat C."/>
            <person name="Nagy L.G."/>
            <person name="Nolan M."/>
            <person name="Ohm R.A."/>
            <person name="Patyshakuliyeva A."/>
            <person name="Rokas A."/>
            <person name="Ruiz-Duenas F.J."/>
            <person name="Sabat G."/>
            <person name="Salamov A."/>
            <person name="Samejima M."/>
            <person name="Schmutz J."/>
            <person name="Slot J.C."/>
            <person name="St John F."/>
            <person name="Stenlid J."/>
            <person name="Sun H."/>
            <person name="Sun S."/>
            <person name="Syed K."/>
            <person name="Tsang A."/>
            <person name="Wiebenga A."/>
            <person name="Young D."/>
            <person name="Pisabarro A."/>
            <person name="Eastwood D.C."/>
            <person name="Martin F."/>
            <person name="Cullen D."/>
            <person name="Grigoriev I.V."/>
            <person name="Hibbett D.S."/>
        </authorList>
    </citation>
    <scope>NUCLEOTIDE SEQUENCE [LARGE SCALE GENOMIC DNA]</scope>
    <source>
        <strain evidence="4">RWD-64-598 SS2</strain>
    </source>
</reference>
<gene>
    <name evidence="3" type="ORF">CONPUDRAFT_77956</name>
</gene>
<dbReference type="Gene3D" id="2.130.10.10">
    <property type="entry name" value="YVTN repeat-like/Quinoprotein amine dehydrogenase"/>
    <property type="match status" value="1"/>
</dbReference>
<dbReference type="RefSeq" id="XP_007775280.1">
    <property type="nucleotide sequence ID" value="XM_007777090.1"/>
</dbReference>
<dbReference type="InterPro" id="IPR015943">
    <property type="entry name" value="WD40/YVTN_repeat-like_dom_sf"/>
</dbReference>
<dbReference type="KEGG" id="cput:CONPUDRAFT_77956"/>
<dbReference type="AlphaFoldDB" id="R7SEV2"/>
<evidence type="ECO:0000256" key="2">
    <source>
        <dbReference type="SAM" id="MobiDB-lite"/>
    </source>
</evidence>
<accession>R7SEV2</accession>
<dbReference type="InterPro" id="IPR036322">
    <property type="entry name" value="WD40_repeat_dom_sf"/>
</dbReference>